<accession>A0AAN8JI06</accession>
<organism evidence="3 4">
    <name type="scientific">Patella caerulea</name>
    <name type="common">Rayed Mediterranean limpet</name>
    <dbReference type="NCBI Taxonomy" id="87958"/>
    <lineage>
        <taxon>Eukaryota</taxon>
        <taxon>Metazoa</taxon>
        <taxon>Spiralia</taxon>
        <taxon>Lophotrochozoa</taxon>
        <taxon>Mollusca</taxon>
        <taxon>Gastropoda</taxon>
        <taxon>Patellogastropoda</taxon>
        <taxon>Patelloidea</taxon>
        <taxon>Patellidae</taxon>
        <taxon>Patella</taxon>
    </lineage>
</organism>
<dbReference type="Proteomes" id="UP001347796">
    <property type="component" value="Unassembled WGS sequence"/>
</dbReference>
<reference evidence="3 4" key="1">
    <citation type="submission" date="2024-01" db="EMBL/GenBank/DDBJ databases">
        <title>The genome of the rayed Mediterranean limpet Patella caerulea (Linnaeus, 1758).</title>
        <authorList>
            <person name="Anh-Thu Weber A."/>
            <person name="Halstead-Nussloch G."/>
        </authorList>
    </citation>
    <scope>NUCLEOTIDE SEQUENCE [LARGE SCALE GENOMIC DNA]</scope>
    <source>
        <strain evidence="3">AATW-2023a</strain>
        <tissue evidence="3">Whole specimen</tissue>
    </source>
</reference>
<evidence type="ECO:0000259" key="2">
    <source>
        <dbReference type="PROSITE" id="PS50127"/>
    </source>
</evidence>
<dbReference type="PANTHER" id="PTHR24067">
    <property type="entry name" value="UBIQUITIN-CONJUGATING ENZYME E2"/>
    <property type="match status" value="1"/>
</dbReference>
<feature type="region of interest" description="Disordered" evidence="1">
    <location>
        <begin position="121"/>
        <end position="203"/>
    </location>
</feature>
<dbReference type="Pfam" id="PF00179">
    <property type="entry name" value="UQ_con"/>
    <property type="match status" value="1"/>
</dbReference>
<proteinExistence type="predicted"/>
<dbReference type="SMART" id="SM00212">
    <property type="entry name" value="UBCc"/>
    <property type="match status" value="1"/>
</dbReference>
<dbReference type="SUPFAM" id="SSF54495">
    <property type="entry name" value="UBC-like"/>
    <property type="match status" value="1"/>
</dbReference>
<dbReference type="InterPro" id="IPR027892">
    <property type="entry name" value="Maturin"/>
</dbReference>
<evidence type="ECO:0000256" key="1">
    <source>
        <dbReference type="SAM" id="MobiDB-lite"/>
    </source>
</evidence>
<keyword evidence="4" id="KW-1185">Reference proteome</keyword>
<feature type="domain" description="UBC core" evidence="2">
    <location>
        <begin position="205"/>
        <end position="369"/>
    </location>
</feature>
<dbReference type="InterPro" id="IPR000608">
    <property type="entry name" value="UBC"/>
</dbReference>
<dbReference type="EMBL" id="JAZGQO010000009">
    <property type="protein sequence ID" value="KAK6178531.1"/>
    <property type="molecule type" value="Genomic_DNA"/>
</dbReference>
<name>A0AAN8JI06_PATCE</name>
<feature type="compositionally biased region" description="Acidic residues" evidence="1">
    <location>
        <begin position="128"/>
        <end position="176"/>
    </location>
</feature>
<dbReference type="InterPro" id="IPR016135">
    <property type="entry name" value="UBQ-conjugating_enzyme/RWD"/>
</dbReference>
<dbReference type="Pfam" id="PF15167">
    <property type="entry name" value="DUF4581"/>
    <property type="match status" value="1"/>
</dbReference>
<evidence type="ECO:0000313" key="4">
    <source>
        <dbReference type="Proteomes" id="UP001347796"/>
    </source>
</evidence>
<comment type="caution">
    <text evidence="3">The sequence shown here is derived from an EMBL/GenBank/DDBJ whole genome shotgun (WGS) entry which is preliminary data.</text>
</comment>
<gene>
    <name evidence="3" type="ORF">SNE40_013305</name>
</gene>
<sequence>MATNRLNVEEYEKLKEEAVTWTSKSDNQFKILSCGDCDENHETENRIDFYVDDNCDISFYIVFSKNSSQNTWHLWSDKEDLLVHLNPAIESCSSCSKKSLTSLLDQVYNCLKKLLHSKTTAQKSNTAADDDSENEFQDCDNGDEGLDDDENNEDDGDGDDDDDDGYYNDDDVDEEVTSILETKEHSEDQDEEEDGEFFEGQGDPTAVARLVKDMKNMQRISGKYGIEAHPRGDNLFVWDVKLTDIPEDTVLGTDLKAYSKKYKREPVVNMEMQFPKDYPFSPPFIRVLRPKFQFLTGHITIGGSVCLQMLTKSGWSPSNDIELILIQVRTEILSDKNARLDKSKENQEYTMDEAKQAFNRMVTRYGWNK</sequence>
<dbReference type="Gene3D" id="3.10.110.10">
    <property type="entry name" value="Ubiquitin Conjugating Enzyme"/>
    <property type="match status" value="1"/>
</dbReference>
<dbReference type="PROSITE" id="PS50127">
    <property type="entry name" value="UBC_2"/>
    <property type="match status" value="1"/>
</dbReference>
<protein>
    <recommendedName>
        <fullName evidence="2">UBC core domain-containing protein</fullName>
    </recommendedName>
</protein>
<dbReference type="AlphaFoldDB" id="A0AAN8JI06"/>
<dbReference type="InterPro" id="IPR050113">
    <property type="entry name" value="Ub_conjugating_enzyme"/>
</dbReference>
<evidence type="ECO:0000313" key="3">
    <source>
        <dbReference type="EMBL" id="KAK6178531.1"/>
    </source>
</evidence>
<feature type="compositionally biased region" description="Acidic residues" evidence="1">
    <location>
        <begin position="187"/>
        <end position="197"/>
    </location>
</feature>
<dbReference type="CDD" id="cd23802">
    <property type="entry name" value="UBCc_UBE2Q"/>
    <property type="match status" value="1"/>
</dbReference>